<evidence type="ECO:0000259" key="1">
    <source>
        <dbReference type="Pfam" id="PF07727"/>
    </source>
</evidence>
<gene>
    <name evidence="2" type="ORF">N0F65_008272</name>
</gene>
<reference evidence="2" key="2">
    <citation type="journal article" date="2023" name="Microbiol Resour">
        <title>Decontamination and Annotation of the Draft Genome Sequence of the Oomycete Lagenidium giganteum ARSEF 373.</title>
        <authorList>
            <person name="Morgan W.R."/>
            <person name="Tartar A."/>
        </authorList>
    </citation>
    <scope>NUCLEOTIDE SEQUENCE</scope>
    <source>
        <strain evidence="2">ARSEF 373</strain>
    </source>
</reference>
<feature type="domain" description="Reverse transcriptase Ty1/copia-type" evidence="1">
    <location>
        <begin position="8"/>
        <end position="225"/>
    </location>
</feature>
<protein>
    <recommendedName>
        <fullName evidence="1">Reverse transcriptase Ty1/copia-type domain-containing protein</fullName>
    </recommendedName>
</protein>
<name>A0AAV2YRI6_9STRA</name>
<comment type="caution">
    <text evidence="2">The sequence shown here is derived from an EMBL/GenBank/DDBJ whole genome shotgun (WGS) entry which is preliminary data.</text>
</comment>
<keyword evidence="3" id="KW-1185">Reference proteome</keyword>
<dbReference type="InterPro" id="IPR013103">
    <property type="entry name" value="RVT_2"/>
</dbReference>
<evidence type="ECO:0000313" key="2">
    <source>
        <dbReference type="EMBL" id="DAZ96841.1"/>
    </source>
</evidence>
<dbReference type="Proteomes" id="UP001146120">
    <property type="component" value="Unassembled WGS sequence"/>
</dbReference>
<organism evidence="2 3">
    <name type="scientific">Lagenidium giganteum</name>
    <dbReference type="NCBI Taxonomy" id="4803"/>
    <lineage>
        <taxon>Eukaryota</taxon>
        <taxon>Sar</taxon>
        <taxon>Stramenopiles</taxon>
        <taxon>Oomycota</taxon>
        <taxon>Peronosporomycetes</taxon>
        <taxon>Pythiales</taxon>
        <taxon>Pythiaceae</taxon>
    </lineage>
</organism>
<accession>A0AAV2YRI6</accession>
<reference evidence="2" key="1">
    <citation type="submission" date="2022-11" db="EMBL/GenBank/DDBJ databases">
        <authorList>
            <person name="Morgan W.R."/>
            <person name="Tartar A."/>
        </authorList>
    </citation>
    <scope>NUCLEOTIDE SEQUENCE</scope>
    <source>
        <strain evidence="2">ARSEF 373</strain>
    </source>
</reference>
<sequence length="300" mass="33195">VFQATIDRRKGRIVVCENKHIYGGDFLLTFAPVMGMNTALTLLALAQFWDTDPLQGNVPNAYPRARKEDEFETIMEGVTLTVEELKELGVESQSKVVLSLEQSLYGLKQAGSLWDELLDKKLKEAGYERCATDMCVYVKIIVGTYVDDFLVVSTKPDLAAQFFEDLKELEVKNLGVVATFLGMRVARTCDGDLELDQTKVIEERLTKDSLQDASLQEAKAVHVPIGAGYASDLADKPMLLTKNGQDGLPSVRDFQSLAGSIVARQVHLPRHRVRGAQTQPADPRANGRYCGTCKARRPCV</sequence>
<proteinExistence type="predicted"/>
<feature type="non-terminal residue" evidence="2">
    <location>
        <position position="1"/>
    </location>
</feature>
<dbReference type="AlphaFoldDB" id="A0AAV2YRI6"/>
<dbReference type="EMBL" id="DAKRPA010000154">
    <property type="protein sequence ID" value="DAZ96841.1"/>
    <property type="molecule type" value="Genomic_DNA"/>
</dbReference>
<dbReference type="Pfam" id="PF07727">
    <property type="entry name" value="RVT_2"/>
    <property type="match status" value="1"/>
</dbReference>
<evidence type="ECO:0000313" key="3">
    <source>
        <dbReference type="Proteomes" id="UP001146120"/>
    </source>
</evidence>